<dbReference type="HOGENOM" id="CLU_998172_0_0_1"/>
<dbReference type="PANTHER" id="PTHR16932:SF18">
    <property type="entry name" value="INTERFERON, ALPHA-INDUCIBLE PROTEIN 27-LIKE 2"/>
    <property type="match status" value="1"/>
</dbReference>
<reference evidence="8" key="2">
    <citation type="submission" date="2015-01" db="EMBL/GenBank/DDBJ databases">
        <title>Evolutionary Origins and Diversification of the Mycorrhizal Mutualists.</title>
        <authorList>
            <consortium name="DOE Joint Genome Institute"/>
            <consortium name="Mycorrhizal Genomics Consortium"/>
            <person name="Kohler A."/>
            <person name="Kuo A."/>
            <person name="Nagy L.G."/>
            <person name="Floudas D."/>
            <person name="Copeland A."/>
            <person name="Barry K.W."/>
            <person name="Cichocki N."/>
            <person name="Veneault-Fourrey C."/>
            <person name="LaButti K."/>
            <person name="Lindquist E.A."/>
            <person name="Lipzen A."/>
            <person name="Lundell T."/>
            <person name="Morin E."/>
            <person name="Murat C."/>
            <person name="Riley R."/>
            <person name="Ohm R."/>
            <person name="Sun H."/>
            <person name="Tunlid A."/>
            <person name="Henrissat B."/>
            <person name="Grigoriev I.V."/>
            <person name="Hibbett D.S."/>
            <person name="Martin F."/>
        </authorList>
    </citation>
    <scope>NUCLEOTIDE SEQUENCE [LARGE SCALE GENOMIC DNA]</scope>
    <source>
        <strain evidence="8">MUT 4182</strain>
    </source>
</reference>
<keyword evidence="5 6" id="KW-0472">Membrane</keyword>
<proteinExistence type="inferred from homology"/>
<dbReference type="InterPro" id="IPR009311">
    <property type="entry name" value="IFI6/IFI27-like"/>
</dbReference>
<dbReference type="AlphaFoldDB" id="A0A0C3PUE3"/>
<evidence type="ECO:0000256" key="3">
    <source>
        <dbReference type="ARBA" id="ARBA00022692"/>
    </source>
</evidence>
<dbReference type="STRING" id="1051891.A0A0C3PUE3"/>
<comment type="subcellular location">
    <subcellularLocation>
        <location evidence="1">Membrane</location>
        <topology evidence="1">Multi-pass membrane protein</topology>
    </subcellularLocation>
</comment>
<dbReference type="InterPro" id="IPR038213">
    <property type="entry name" value="IFI6/IFI27-like_sf"/>
</dbReference>
<dbReference type="Gene3D" id="6.10.110.10">
    <property type="match status" value="1"/>
</dbReference>
<dbReference type="Pfam" id="PF06140">
    <property type="entry name" value="Ifi-6-16"/>
    <property type="match status" value="1"/>
</dbReference>
<dbReference type="OrthoDB" id="3260533at2759"/>
<comment type="similarity">
    <text evidence="2">Belongs to the IFI6/IFI27 family.</text>
</comment>
<dbReference type="EMBL" id="KN823283">
    <property type="protein sequence ID" value="KIO18485.1"/>
    <property type="molecule type" value="Genomic_DNA"/>
</dbReference>
<evidence type="ECO:0000256" key="5">
    <source>
        <dbReference type="ARBA" id="ARBA00023136"/>
    </source>
</evidence>
<evidence type="ECO:0000313" key="8">
    <source>
        <dbReference type="Proteomes" id="UP000054248"/>
    </source>
</evidence>
<evidence type="ECO:0000256" key="2">
    <source>
        <dbReference type="ARBA" id="ARBA00007262"/>
    </source>
</evidence>
<dbReference type="PANTHER" id="PTHR16932">
    <property type="entry name" value="INTERFERON ALPHA-INDUCIBLE PROTEIN 27"/>
    <property type="match status" value="1"/>
</dbReference>
<keyword evidence="3 6" id="KW-0812">Transmembrane</keyword>
<evidence type="ECO:0000256" key="6">
    <source>
        <dbReference type="SAM" id="Phobius"/>
    </source>
</evidence>
<protein>
    <submittedName>
        <fullName evidence="7">Uncharacterized protein</fullName>
    </submittedName>
</protein>
<reference evidence="7 8" key="1">
    <citation type="submission" date="2014-04" db="EMBL/GenBank/DDBJ databases">
        <authorList>
            <consortium name="DOE Joint Genome Institute"/>
            <person name="Kuo A."/>
            <person name="Girlanda M."/>
            <person name="Perotto S."/>
            <person name="Kohler A."/>
            <person name="Nagy L.G."/>
            <person name="Floudas D."/>
            <person name="Copeland A."/>
            <person name="Barry K.W."/>
            <person name="Cichocki N."/>
            <person name="Veneault-Fourrey C."/>
            <person name="LaButti K."/>
            <person name="Lindquist E.A."/>
            <person name="Lipzen A."/>
            <person name="Lundell T."/>
            <person name="Morin E."/>
            <person name="Murat C."/>
            <person name="Sun H."/>
            <person name="Tunlid A."/>
            <person name="Henrissat B."/>
            <person name="Grigoriev I.V."/>
            <person name="Hibbett D.S."/>
            <person name="Martin F."/>
            <person name="Nordberg H.P."/>
            <person name="Cantor M.N."/>
            <person name="Hua S.X."/>
        </authorList>
    </citation>
    <scope>NUCLEOTIDE SEQUENCE [LARGE SCALE GENOMIC DNA]</scope>
    <source>
        <strain evidence="7 8">MUT 4182</strain>
    </source>
</reference>
<dbReference type="Proteomes" id="UP000054248">
    <property type="component" value="Unassembled WGS sequence"/>
</dbReference>
<accession>A0A0C3PUE3</accession>
<keyword evidence="8" id="KW-1185">Reference proteome</keyword>
<feature type="transmembrane region" description="Helical" evidence="6">
    <location>
        <begin position="213"/>
        <end position="238"/>
    </location>
</feature>
<gene>
    <name evidence="7" type="ORF">M407DRAFT_225539</name>
</gene>
<organism evidence="7 8">
    <name type="scientific">Tulasnella calospora MUT 4182</name>
    <dbReference type="NCBI Taxonomy" id="1051891"/>
    <lineage>
        <taxon>Eukaryota</taxon>
        <taxon>Fungi</taxon>
        <taxon>Dikarya</taxon>
        <taxon>Basidiomycota</taxon>
        <taxon>Agaricomycotina</taxon>
        <taxon>Agaricomycetes</taxon>
        <taxon>Cantharellales</taxon>
        <taxon>Tulasnellaceae</taxon>
        <taxon>Tulasnella</taxon>
    </lineage>
</organism>
<sequence>MPPDGWFAALIRFIKNVSWRVWEAAKVLASGISHAARIAVKAAKTVWRWWNAVPGWIRWPVHGVGIMFIVYLILGFGTGGVVGGTIAAGIHSGIGNVAAGSPFAIMQSLAAKGILWKAMTGFGALAGEAVSEVLAGDLAPLNLTKTTPAVLPLRRLLVVWRASSERRSTNTGNSGKPESLAGSGLGIYLILGIGPAGVAAGLAAGIQSSIGNVVAWSAFAIMQALGAKAILGWLLPLLGAAGAVGLRELIAFICSASATAQGKAGIVLFGSCPFRYFET</sequence>
<dbReference type="GO" id="GO:0016020">
    <property type="term" value="C:membrane"/>
    <property type="evidence" value="ECO:0007669"/>
    <property type="project" value="UniProtKB-SubCell"/>
</dbReference>
<evidence type="ECO:0000256" key="4">
    <source>
        <dbReference type="ARBA" id="ARBA00022989"/>
    </source>
</evidence>
<feature type="transmembrane region" description="Helical" evidence="6">
    <location>
        <begin position="185"/>
        <end position="207"/>
    </location>
</feature>
<keyword evidence="4 6" id="KW-1133">Transmembrane helix</keyword>
<name>A0A0C3PUE3_9AGAM</name>
<evidence type="ECO:0000313" key="7">
    <source>
        <dbReference type="EMBL" id="KIO18485.1"/>
    </source>
</evidence>
<evidence type="ECO:0000256" key="1">
    <source>
        <dbReference type="ARBA" id="ARBA00004141"/>
    </source>
</evidence>